<name>A0A4P5NRP2_9PROT</name>
<proteinExistence type="predicted"/>
<keyword evidence="1" id="KW-1133">Transmembrane helix</keyword>
<accession>A0A4P5NRP2</accession>
<keyword evidence="1" id="KW-0812">Transmembrane</keyword>
<keyword evidence="3" id="KW-1185">Reference proteome</keyword>
<sequence length="127" mass="14462">MERPANFLIKMKNYYRELGQMFGPDFVAKSFVIAFVFEGLMITVITQPSRLSHPFTIVMTIAMYTIGSLLFLFTKAGWEAFKDLFASNSIVFMPALFRALPAFLVNAKLWTSSIFLETNNDPDQTGR</sequence>
<dbReference type="EMBL" id="BDLU01000014">
    <property type="protein sequence ID" value="GCE82461.1"/>
    <property type="molecule type" value="Genomic_DNA"/>
</dbReference>
<feature type="transmembrane region" description="Helical" evidence="1">
    <location>
        <begin position="51"/>
        <end position="73"/>
    </location>
</feature>
<evidence type="ECO:0000313" key="2">
    <source>
        <dbReference type="EMBL" id="GCE82461.1"/>
    </source>
</evidence>
<reference evidence="3" key="1">
    <citation type="submission" date="2017-01" db="EMBL/GenBank/DDBJ databases">
        <title>Komagataeibacter sp. MSKU9 whole genome sequencing project.</title>
        <authorList>
            <person name="Matsutani M."/>
            <person name="Naloka K."/>
            <person name="Theeragool G."/>
            <person name="Yakushi T."/>
            <person name="Matsushita K."/>
        </authorList>
    </citation>
    <scope>NUCLEOTIDE SEQUENCE [LARGE SCALE GENOMIC DNA]</scope>
    <source>
        <strain evidence="3">MSKU9</strain>
    </source>
</reference>
<organism evidence="2 3">
    <name type="scientific">Komagataeibacter diospyri</name>
    <dbReference type="NCBI Taxonomy" id="1932662"/>
    <lineage>
        <taxon>Bacteria</taxon>
        <taxon>Pseudomonadati</taxon>
        <taxon>Pseudomonadota</taxon>
        <taxon>Alphaproteobacteria</taxon>
        <taxon>Acetobacterales</taxon>
        <taxon>Acetobacteraceae</taxon>
        <taxon>Komagataeibacter</taxon>
    </lineage>
</organism>
<comment type="caution">
    <text evidence="2">The sequence shown here is derived from an EMBL/GenBank/DDBJ whole genome shotgun (WGS) entry which is preliminary data.</text>
</comment>
<dbReference type="OrthoDB" id="8779206at2"/>
<dbReference type="AlphaFoldDB" id="A0A4P5NRP2"/>
<dbReference type="Proteomes" id="UP000315095">
    <property type="component" value="Unassembled WGS sequence"/>
</dbReference>
<evidence type="ECO:0000256" key="1">
    <source>
        <dbReference type="SAM" id="Phobius"/>
    </source>
</evidence>
<feature type="transmembrane region" description="Helical" evidence="1">
    <location>
        <begin position="85"/>
        <end position="105"/>
    </location>
</feature>
<protein>
    <submittedName>
        <fullName evidence="2">Uncharacterized protein</fullName>
    </submittedName>
</protein>
<keyword evidence="1" id="KW-0472">Membrane</keyword>
<evidence type="ECO:0000313" key="3">
    <source>
        <dbReference type="Proteomes" id="UP000315095"/>
    </source>
</evidence>
<gene>
    <name evidence="2" type="ORF">MSKU9_0602</name>
</gene>
<feature type="transmembrane region" description="Helical" evidence="1">
    <location>
        <begin position="21"/>
        <end position="45"/>
    </location>
</feature>